<comment type="caution">
    <text evidence="1">The sequence shown here is derived from an EMBL/GenBank/DDBJ whole genome shotgun (WGS) entry which is preliminary data.</text>
</comment>
<dbReference type="EMBL" id="SDMP01000018">
    <property type="protein sequence ID" value="RYQ96638.1"/>
    <property type="molecule type" value="Genomic_DNA"/>
</dbReference>
<dbReference type="Proteomes" id="UP000289738">
    <property type="component" value="Chromosome B08"/>
</dbReference>
<keyword evidence="2" id="KW-1185">Reference proteome</keyword>
<gene>
    <name evidence="1" type="ORF">Ahy_B08g092479</name>
</gene>
<dbReference type="AlphaFoldDB" id="A0A444Y402"/>
<reference evidence="1 2" key="1">
    <citation type="submission" date="2019-01" db="EMBL/GenBank/DDBJ databases">
        <title>Sequencing of cultivated peanut Arachis hypogaea provides insights into genome evolution and oil improvement.</title>
        <authorList>
            <person name="Chen X."/>
        </authorList>
    </citation>
    <scope>NUCLEOTIDE SEQUENCE [LARGE SCALE GENOMIC DNA]</scope>
    <source>
        <strain evidence="2">cv. Fuhuasheng</strain>
        <tissue evidence="1">Leaves</tissue>
    </source>
</reference>
<name>A0A444Y402_ARAHY</name>
<accession>A0A444Y402</accession>
<organism evidence="1 2">
    <name type="scientific">Arachis hypogaea</name>
    <name type="common">Peanut</name>
    <dbReference type="NCBI Taxonomy" id="3818"/>
    <lineage>
        <taxon>Eukaryota</taxon>
        <taxon>Viridiplantae</taxon>
        <taxon>Streptophyta</taxon>
        <taxon>Embryophyta</taxon>
        <taxon>Tracheophyta</taxon>
        <taxon>Spermatophyta</taxon>
        <taxon>Magnoliopsida</taxon>
        <taxon>eudicotyledons</taxon>
        <taxon>Gunneridae</taxon>
        <taxon>Pentapetalae</taxon>
        <taxon>rosids</taxon>
        <taxon>fabids</taxon>
        <taxon>Fabales</taxon>
        <taxon>Fabaceae</taxon>
        <taxon>Papilionoideae</taxon>
        <taxon>50 kb inversion clade</taxon>
        <taxon>dalbergioids sensu lato</taxon>
        <taxon>Dalbergieae</taxon>
        <taxon>Pterocarpus clade</taxon>
        <taxon>Arachis</taxon>
    </lineage>
</organism>
<protein>
    <submittedName>
        <fullName evidence="1">Uncharacterized protein</fullName>
    </submittedName>
</protein>
<evidence type="ECO:0000313" key="1">
    <source>
        <dbReference type="EMBL" id="RYQ96638.1"/>
    </source>
</evidence>
<proteinExistence type="predicted"/>
<evidence type="ECO:0000313" key="2">
    <source>
        <dbReference type="Proteomes" id="UP000289738"/>
    </source>
</evidence>
<sequence>MLTPKKAIEHMKQDYNVHINGKMITRALKTTREEVMGNEREQYGKVRDYLNEIIRSNSGSTALVALIPQPETPPLFDKLYISLDACKHGFKKTYEIIIKPVNSETYWQETSLAYYKPQAPLIKRSPGHPVLRRKVDKVSKSQLVENNGTKVKRSFQVTCSKYGEKGHYYKNMQRSSKEFQLATKEKKSKNY</sequence>